<name>A0A1N6T776_9BACT</name>
<evidence type="ECO:0000256" key="1">
    <source>
        <dbReference type="SAM" id="SignalP"/>
    </source>
</evidence>
<dbReference type="AlphaFoldDB" id="A0A1N6T776"/>
<sequence>MKSYYLHVLSLTCIILFSSGCARKNFFAKTPVVDQDRYQQLKTASPTDVDSVTVMAGQHYKRTGFHNFFWGKHYRDVWATPVTVKVFDMKTAKGGLSIEKLGGGMQTTSLTLIDDSGFTYALRSLDKDPAGILPKFWRNTFVADVLRDQTSAINPYAAIVLPTMAEAAGIPHSKPELVYVLPNDTTFGEYSDRFQDGVFMIEEKYDSDRTITPLIEGATDIAGSKKMLRKRFGDDDHFIDQRAFARARLFDLFINDWDRHVGQWEWAVYDDGNNKHYRAIPKDRDNAFFKFDDGIITWLFSRKWAIRKFESFDPKYKDVYALMMNATFIDSRGLNELTLQDYQDLAAELQAALTDEVIESAIRQFPPQVYAQIGEQTIRTLKSRRDLLPQAAQEFYMHLAKDPLVIGTDKEERFEVERLNDEETSVKVTRLSDDKQVYHRIFKRSETKQITLYGLAEDDEFEVSGEVSKGIRVVIVGGRGEDEIKDKSRVNSWRRKTIVYDTKRGNEFEFGPETVDKTTRDVRVHAFDREGNK</sequence>
<dbReference type="RefSeq" id="WP_076420427.1">
    <property type="nucleotide sequence ID" value="NZ_FTNM01000001.1"/>
</dbReference>
<keyword evidence="1" id="KW-0732">Signal</keyword>
<dbReference type="OrthoDB" id="333971at2"/>
<feature type="chain" id="PRO_5012342480" evidence="1">
    <location>
        <begin position="25"/>
        <end position="533"/>
    </location>
</feature>
<organism evidence="2 3">
    <name type="scientific">Pontibacter lucknowensis</name>
    <dbReference type="NCBI Taxonomy" id="1077936"/>
    <lineage>
        <taxon>Bacteria</taxon>
        <taxon>Pseudomonadati</taxon>
        <taxon>Bacteroidota</taxon>
        <taxon>Cytophagia</taxon>
        <taxon>Cytophagales</taxon>
        <taxon>Hymenobacteraceae</taxon>
        <taxon>Pontibacter</taxon>
    </lineage>
</organism>
<dbReference type="EMBL" id="FTNM01000001">
    <property type="protein sequence ID" value="SIQ49210.1"/>
    <property type="molecule type" value="Genomic_DNA"/>
</dbReference>
<accession>A0A1N6T776</accession>
<dbReference type="Proteomes" id="UP000185924">
    <property type="component" value="Unassembled WGS sequence"/>
</dbReference>
<keyword evidence="3" id="KW-1185">Reference proteome</keyword>
<feature type="signal peptide" evidence="1">
    <location>
        <begin position="1"/>
        <end position="24"/>
    </location>
</feature>
<proteinExistence type="predicted"/>
<evidence type="ECO:0000313" key="3">
    <source>
        <dbReference type="Proteomes" id="UP000185924"/>
    </source>
</evidence>
<evidence type="ECO:0000313" key="2">
    <source>
        <dbReference type="EMBL" id="SIQ49210.1"/>
    </source>
</evidence>
<reference evidence="3" key="1">
    <citation type="submission" date="2017-01" db="EMBL/GenBank/DDBJ databases">
        <authorList>
            <person name="Varghese N."/>
            <person name="Submissions S."/>
        </authorList>
    </citation>
    <scope>NUCLEOTIDE SEQUENCE [LARGE SCALE GENOMIC DNA]</scope>
    <source>
        <strain evidence="3">DM9</strain>
    </source>
</reference>
<gene>
    <name evidence="2" type="ORF">SAMN05421545_0158</name>
</gene>
<dbReference type="STRING" id="1077936.SAMN05421545_0158"/>
<dbReference type="PROSITE" id="PS51257">
    <property type="entry name" value="PROKAR_LIPOPROTEIN"/>
    <property type="match status" value="1"/>
</dbReference>
<protein>
    <submittedName>
        <fullName evidence="2">Uncharacterized protein</fullName>
    </submittedName>
</protein>